<keyword evidence="7" id="KW-0472">Membrane</keyword>
<dbReference type="InterPro" id="IPR050107">
    <property type="entry name" value="ABC_carbohydrate_import_ATPase"/>
</dbReference>
<gene>
    <name evidence="9" type="ORF">ACFQ3F_05305</name>
</gene>
<dbReference type="PANTHER" id="PTHR43790:SF3">
    <property type="entry name" value="D-ALLOSE IMPORT ATP-BINDING PROTEIN ALSA-RELATED"/>
    <property type="match status" value="1"/>
</dbReference>
<proteinExistence type="predicted"/>
<dbReference type="Gene3D" id="3.40.50.300">
    <property type="entry name" value="P-loop containing nucleotide triphosphate hydrolases"/>
    <property type="match status" value="2"/>
</dbReference>
<dbReference type="CDD" id="cd03216">
    <property type="entry name" value="ABC_Carb_Monos_I"/>
    <property type="match status" value="1"/>
</dbReference>
<keyword evidence="2" id="KW-1003">Cell membrane</keyword>
<dbReference type="Pfam" id="PF00005">
    <property type="entry name" value="ABC_tran"/>
    <property type="match status" value="2"/>
</dbReference>
<evidence type="ECO:0000259" key="8">
    <source>
        <dbReference type="PROSITE" id="PS50893"/>
    </source>
</evidence>
<evidence type="ECO:0000256" key="4">
    <source>
        <dbReference type="ARBA" id="ARBA00022741"/>
    </source>
</evidence>
<evidence type="ECO:0000256" key="1">
    <source>
        <dbReference type="ARBA" id="ARBA00022448"/>
    </source>
</evidence>
<dbReference type="InterPro" id="IPR027417">
    <property type="entry name" value="P-loop_NTPase"/>
</dbReference>
<dbReference type="PROSITE" id="PS50893">
    <property type="entry name" value="ABC_TRANSPORTER_2"/>
    <property type="match status" value="2"/>
</dbReference>
<protein>
    <submittedName>
        <fullName evidence="9">Sugar ABC transporter ATP-binding protein</fullName>
    </submittedName>
</protein>
<evidence type="ECO:0000256" key="3">
    <source>
        <dbReference type="ARBA" id="ARBA00022597"/>
    </source>
</evidence>
<reference evidence="10" key="1">
    <citation type="journal article" date="2019" name="Int. J. Syst. Evol. Microbiol.">
        <title>The Global Catalogue of Microorganisms (GCM) 10K type strain sequencing project: providing services to taxonomists for standard genome sequencing and annotation.</title>
        <authorList>
            <consortium name="The Broad Institute Genomics Platform"/>
            <consortium name="The Broad Institute Genome Sequencing Center for Infectious Disease"/>
            <person name="Wu L."/>
            <person name="Ma J."/>
        </authorList>
    </citation>
    <scope>NUCLEOTIDE SEQUENCE [LARGE SCALE GENOMIC DNA]</scope>
    <source>
        <strain evidence="10">CCUG 52478</strain>
    </source>
</reference>
<organism evidence="9 10">
    <name type="scientific">Nocardioides ginsengisoli</name>
    <dbReference type="NCBI Taxonomy" id="363868"/>
    <lineage>
        <taxon>Bacteria</taxon>
        <taxon>Bacillati</taxon>
        <taxon>Actinomycetota</taxon>
        <taxon>Actinomycetes</taxon>
        <taxon>Propionibacteriales</taxon>
        <taxon>Nocardioidaceae</taxon>
        <taxon>Nocardioides</taxon>
    </lineage>
</organism>
<dbReference type="InterPro" id="IPR003439">
    <property type="entry name" value="ABC_transporter-like_ATP-bd"/>
</dbReference>
<accession>A0ABW3VZ56</accession>
<keyword evidence="3" id="KW-0762">Sugar transport</keyword>
<keyword evidence="5 9" id="KW-0067">ATP-binding</keyword>
<dbReference type="SUPFAM" id="SSF52540">
    <property type="entry name" value="P-loop containing nucleoside triphosphate hydrolases"/>
    <property type="match status" value="2"/>
</dbReference>
<dbReference type="CDD" id="cd03215">
    <property type="entry name" value="ABC_Carb_Monos_II"/>
    <property type="match status" value="1"/>
</dbReference>
<name>A0ABW3VZ56_9ACTN</name>
<evidence type="ECO:0000256" key="2">
    <source>
        <dbReference type="ARBA" id="ARBA00022475"/>
    </source>
</evidence>
<feature type="domain" description="ABC transporter" evidence="8">
    <location>
        <begin position="15"/>
        <end position="250"/>
    </location>
</feature>
<keyword evidence="10" id="KW-1185">Reference proteome</keyword>
<dbReference type="GO" id="GO:0005524">
    <property type="term" value="F:ATP binding"/>
    <property type="evidence" value="ECO:0007669"/>
    <property type="project" value="UniProtKB-KW"/>
</dbReference>
<keyword evidence="6" id="KW-1278">Translocase</keyword>
<dbReference type="EMBL" id="JBHTLX010000007">
    <property type="protein sequence ID" value="MFD1247198.1"/>
    <property type="molecule type" value="Genomic_DNA"/>
</dbReference>
<keyword evidence="4" id="KW-0547">Nucleotide-binding</keyword>
<dbReference type="RefSeq" id="WP_367920440.1">
    <property type="nucleotide sequence ID" value="NZ_BAABAC010000032.1"/>
</dbReference>
<keyword evidence="1" id="KW-0813">Transport</keyword>
<evidence type="ECO:0000256" key="6">
    <source>
        <dbReference type="ARBA" id="ARBA00022967"/>
    </source>
</evidence>
<dbReference type="InterPro" id="IPR003593">
    <property type="entry name" value="AAA+_ATPase"/>
</dbReference>
<dbReference type="Proteomes" id="UP001597229">
    <property type="component" value="Unassembled WGS sequence"/>
</dbReference>
<evidence type="ECO:0000313" key="9">
    <source>
        <dbReference type="EMBL" id="MFD1247198.1"/>
    </source>
</evidence>
<comment type="caution">
    <text evidence="9">The sequence shown here is derived from an EMBL/GenBank/DDBJ whole genome shotgun (WGS) entry which is preliminary data.</text>
</comment>
<dbReference type="SMART" id="SM00382">
    <property type="entry name" value="AAA"/>
    <property type="match status" value="2"/>
</dbReference>
<evidence type="ECO:0000256" key="7">
    <source>
        <dbReference type="ARBA" id="ARBA00023136"/>
    </source>
</evidence>
<feature type="domain" description="ABC transporter" evidence="8">
    <location>
        <begin position="265"/>
        <end position="508"/>
    </location>
</feature>
<sequence>MDAVRAQHAIGSPLLVASGISKRYGANVALAATDFSVATGEAVAVLGENGAGKSTLAKILTGAIRADGGTVAMAGRRVALGSPRDALQRGIALIPQELAYVPQLTVAENIMLNRLPGRHGLTSRRAVEAAAAALMERLGLWVEPTVPMVRLGVSDQQIVEIVKALGRDSRLLILDEPTAALTEDEAQHLYGILDAQRAQGIGIVVVSHHLEQIMRFVDRVDVFRDGARVLSVAPSNTNPAALIAHMLGSRPEPAGAARAVSAAGRPILQVSHWSAPGRPGLTDVDVRVCRGEVVGVYGIRGSGAALLAEGLGGRRRDVRGTVGIDGRTRAVMTSPRAAIRAGISYVPADRKRDGLVLSQSIRSSAAMLVLRRIARWGVLRAEAENAVARSYAGRFRLRHASLGQPVGQLSGGNQQKVLLTSRLAADPRVLVAHEPTRGVDVGARREIHDALRAVSDAGTAVLVITSDVEEVVDVSDRVLVIRNGRIVAELVGAAITQDNAVHHAAAEEQT</sequence>
<dbReference type="PANTHER" id="PTHR43790">
    <property type="entry name" value="CARBOHYDRATE TRANSPORT ATP-BINDING PROTEIN MG119-RELATED"/>
    <property type="match status" value="1"/>
</dbReference>
<evidence type="ECO:0000313" key="10">
    <source>
        <dbReference type="Proteomes" id="UP001597229"/>
    </source>
</evidence>
<evidence type="ECO:0000256" key="5">
    <source>
        <dbReference type="ARBA" id="ARBA00022840"/>
    </source>
</evidence>